<comment type="caution">
    <text evidence="3">The sequence shown here is derived from an EMBL/GenBank/DDBJ whole genome shotgun (WGS) entry which is preliminary data.</text>
</comment>
<dbReference type="InterPro" id="IPR043502">
    <property type="entry name" value="DNA/RNA_pol_sf"/>
</dbReference>
<dbReference type="Proteomes" id="UP000245119">
    <property type="component" value="Linkage Group LG13"/>
</dbReference>
<gene>
    <name evidence="3" type="ORF">C0Q70_19867</name>
</gene>
<name>A0A2T7NDY7_POMCA</name>
<dbReference type="PANTHER" id="PTHR33332">
    <property type="entry name" value="REVERSE TRANSCRIPTASE DOMAIN-CONTAINING PROTEIN"/>
    <property type="match status" value="1"/>
</dbReference>
<feature type="domain" description="Reverse transcriptase" evidence="2">
    <location>
        <begin position="225"/>
        <end position="454"/>
    </location>
</feature>
<keyword evidence="4" id="KW-1185">Reference proteome</keyword>
<organism evidence="3 4">
    <name type="scientific">Pomacea canaliculata</name>
    <name type="common">Golden apple snail</name>
    <dbReference type="NCBI Taxonomy" id="400727"/>
    <lineage>
        <taxon>Eukaryota</taxon>
        <taxon>Metazoa</taxon>
        <taxon>Spiralia</taxon>
        <taxon>Lophotrochozoa</taxon>
        <taxon>Mollusca</taxon>
        <taxon>Gastropoda</taxon>
        <taxon>Caenogastropoda</taxon>
        <taxon>Architaenioglossa</taxon>
        <taxon>Ampullarioidea</taxon>
        <taxon>Ampullariidae</taxon>
        <taxon>Pomacea</taxon>
    </lineage>
</organism>
<sequence length="454" mass="50360">MSCNDTCSNCTEHDLEKCQKGKWERELLKSSGHSASGNGALGRKSLRRRSIPRGYFQYQGIFLKEESKSMFLLPIMHPGSLRVFHEIRFSARKTPTSHPTEATVKQCTEVLSLMFHENESVKGRIVGQKTQKKKKRKNEDNKNYYIPEKFDRQARQQSAEESNGEPGTSARDDCETSVKTPRLGAKSLFVQEQLEAASGHPRKTFDIVNSLLGKNGTSPVLPEVDVKSAADQLSSFFVNKIKEISAGLESAACELPECEEDYSVPFAGVPLTSFTCIDESYLRKLVARSTKTSCAVDPSAYRPGFSTETALLRVTNDILCSVNSGNLKLLVLLDLSSAFDTINHRLLLQRLSSEAGIQGAALQWIASYLAERSQIVIVGSASSEAVPLVCGVPQGSILGPLLFSLYVSQLGQVIERFQMGRQFFADDTQILNSFPQTRQWLGMRFNDLNLVVLR</sequence>
<evidence type="ECO:0000259" key="2">
    <source>
        <dbReference type="PROSITE" id="PS50878"/>
    </source>
</evidence>
<evidence type="ECO:0000313" key="4">
    <source>
        <dbReference type="Proteomes" id="UP000245119"/>
    </source>
</evidence>
<protein>
    <recommendedName>
        <fullName evidence="2">Reverse transcriptase domain-containing protein</fullName>
    </recommendedName>
</protein>
<dbReference type="EMBL" id="PZQS01000013">
    <property type="protein sequence ID" value="PVD19379.1"/>
    <property type="molecule type" value="Genomic_DNA"/>
</dbReference>
<feature type="region of interest" description="Disordered" evidence="1">
    <location>
        <begin position="122"/>
        <end position="177"/>
    </location>
</feature>
<evidence type="ECO:0000313" key="3">
    <source>
        <dbReference type="EMBL" id="PVD19379.1"/>
    </source>
</evidence>
<dbReference type="STRING" id="400727.A0A2T7NDY7"/>
<proteinExistence type="predicted"/>
<reference evidence="3 4" key="1">
    <citation type="submission" date="2018-04" db="EMBL/GenBank/DDBJ databases">
        <title>The genome of golden apple snail Pomacea canaliculata provides insight into stress tolerance and invasive adaptation.</title>
        <authorList>
            <person name="Liu C."/>
            <person name="Liu B."/>
            <person name="Ren Y."/>
            <person name="Zhang Y."/>
            <person name="Wang H."/>
            <person name="Li S."/>
            <person name="Jiang F."/>
            <person name="Yin L."/>
            <person name="Zhang G."/>
            <person name="Qian W."/>
            <person name="Fan W."/>
        </authorList>
    </citation>
    <scope>NUCLEOTIDE SEQUENCE [LARGE SCALE GENOMIC DNA]</scope>
    <source>
        <strain evidence="3">SZHN2017</strain>
        <tissue evidence="3">Muscle</tissue>
    </source>
</reference>
<dbReference type="AlphaFoldDB" id="A0A2T7NDY7"/>
<dbReference type="Pfam" id="PF00078">
    <property type="entry name" value="RVT_1"/>
    <property type="match status" value="1"/>
</dbReference>
<evidence type="ECO:0000256" key="1">
    <source>
        <dbReference type="SAM" id="MobiDB-lite"/>
    </source>
</evidence>
<dbReference type="PROSITE" id="PS50878">
    <property type="entry name" value="RT_POL"/>
    <property type="match status" value="1"/>
</dbReference>
<feature type="compositionally biased region" description="Basic and acidic residues" evidence="1">
    <location>
        <begin position="137"/>
        <end position="154"/>
    </location>
</feature>
<accession>A0A2T7NDY7</accession>
<dbReference type="SUPFAM" id="SSF56672">
    <property type="entry name" value="DNA/RNA polymerases"/>
    <property type="match status" value="1"/>
</dbReference>
<dbReference type="InterPro" id="IPR000477">
    <property type="entry name" value="RT_dom"/>
</dbReference>